<dbReference type="PRINTS" id="PR00080">
    <property type="entry name" value="SDRFAMILY"/>
</dbReference>
<feature type="domain" description="Ketoreductase" evidence="3">
    <location>
        <begin position="11"/>
        <end position="190"/>
    </location>
</feature>
<evidence type="ECO:0000256" key="2">
    <source>
        <dbReference type="ARBA" id="ARBA00023002"/>
    </source>
</evidence>
<proteinExistence type="inferred from homology"/>
<dbReference type="PROSITE" id="PS00061">
    <property type="entry name" value="ADH_SHORT"/>
    <property type="match status" value="1"/>
</dbReference>
<evidence type="ECO:0000259" key="3">
    <source>
        <dbReference type="SMART" id="SM00822"/>
    </source>
</evidence>
<dbReference type="Proteomes" id="UP000515847">
    <property type="component" value="Chromosome"/>
</dbReference>
<evidence type="ECO:0000313" key="5">
    <source>
        <dbReference type="Proteomes" id="UP000515847"/>
    </source>
</evidence>
<dbReference type="AlphaFoldDB" id="A0A7G6E2S4"/>
<dbReference type="Gene3D" id="3.40.50.720">
    <property type="entry name" value="NAD(P)-binding Rossmann-like Domain"/>
    <property type="match status" value="1"/>
</dbReference>
<dbReference type="GO" id="GO:0008206">
    <property type="term" value="P:bile acid metabolic process"/>
    <property type="evidence" value="ECO:0007669"/>
    <property type="project" value="UniProtKB-ARBA"/>
</dbReference>
<dbReference type="Pfam" id="PF13561">
    <property type="entry name" value="adh_short_C2"/>
    <property type="match status" value="1"/>
</dbReference>
<comment type="similarity">
    <text evidence="1">Belongs to the short-chain dehydrogenases/reductases (SDR) family.</text>
</comment>
<gene>
    <name evidence="4" type="ORF">BR63_08650</name>
</gene>
<keyword evidence="2 4" id="KW-0560">Oxidoreductase</keyword>
<reference evidence="4 5" key="1">
    <citation type="journal article" date="2019" name="Front. Microbiol.">
        <title>Thermoanaerosceptrum fracticalcis gen. nov. sp. nov., a Novel Fumarate-Fermenting Microorganism From a Deep Fractured Carbonate Aquifer of the US Great Basin.</title>
        <authorList>
            <person name="Hamilton-Brehm S.D."/>
            <person name="Stewart L.E."/>
            <person name="Zavarin M."/>
            <person name="Caldwell M."/>
            <person name="Lawson P.A."/>
            <person name="Onstott T.C."/>
            <person name="Grzymski J."/>
            <person name="Neveux I."/>
            <person name="Lollar B.S."/>
            <person name="Russell C.E."/>
            <person name="Moser D.P."/>
        </authorList>
    </citation>
    <scope>NUCLEOTIDE SEQUENCE [LARGE SCALE GENOMIC DNA]</scope>
    <source>
        <strain evidence="4 5">DRI-13</strain>
    </source>
</reference>
<evidence type="ECO:0000256" key="1">
    <source>
        <dbReference type="ARBA" id="ARBA00006484"/>
    </source>
</evidence>
<evidence type="ECO:0000313" key="4">
    <source>
        <dbReference type="EMBL" id="QNB46378.1"/>
    </source>
</evidence>
<keyword evidence="5" id="KW-1185">Reference proteome</keyword>
<dbReference type="InterPro" id="IPR036291">
    <property type="entry name" value="NAD(P)-bd_dom_sf"/>
</dbReference>
<dbReference type="InterPro" id="IPR002347">
    <property type="entry name" value="SDR_fam"/>
</dbReference>
<dbReference type="PRINTS" id="PR00081">
    <property type="entry name" value="GDHRDH"/>
</dbReference>
<dbReference type="PANTHER" id="PTHR42760:SF115">
    <property type="entry name" value="3-OXOACYL-[ACYL-CARRIER-PROTEIN] REDUCTASE FABG"/>
    <property type="match status" value="1"/>
</dbReference>
<organism evidence="4 5">
    <name type="scientific">Thermanaerosceptrum fracticalcis</name>
    <dbReference type="NCBI Taxonomy" id="1712410"/>
    <lineage>
        <taxon>Bacteria</taxon>
        <taxon>Bacillati</taxon>
        <taxon>Bacillota</taxon>
        <taxon>Clostridia</taxon>
        <taxon>Eubacteriales</taxon>
        <taxon>Peptococcaceae</taxon>
        <taxon>Thermanaerosceptrum</taxon>
    </lineage>
</organism>
<dbReference type="InterPro" id="IPR020904">
    <property type="entry name" value="Sc_DH/Rdtase_CS"/>
</dbReference>
<name>A0A7G6E2S4_THEFR</name>
<dbReference type="OrthoDB" id="9803333at2"/>
<dbReference type="SMART" id="SM00822">
    <property type="entry name" value="PKS_KR"/>
    <property type="match status" value="1"/>
</dbReference>
<dbReference type="RefSeq" id="WP_034422513.1">
    <property type="nucleotide sequence ID" value="NZ_CP045798.1"/>
</dbReference>
<dbReference type="EMBL" id="CP045798">
    <property type="protein sequence ID" value="QNB46378.1"/>
    <property type="molecule type" value="Genomic_DNA"/>
</dbReference>
<sequence length="256" mass="27478">MGLELFDLAGKVAVFIGANGGLGSAMSLGLAEAGADVIPVSRNEEKNEELVRKIEMLGRRSMLVSVDATRRDQLEKLREQVVAEFGRVDILVNAAGTLVKKPFLEISEDEWDRVMDVNLKAMYLACQVLGPLMVEQRSGKIINISSMGAFLGITRSSAYCATKGGVNQLTKVLASEWGPYGVTVNAIAPGFFVTPLNEKVLTQPEVEAKLTGDTPLKRYGNPRDLVGTTIFLASAASDFVTGTVIPVDGGYLAYAF</sequence>
<dbReference type="InterPro" id="IPR057326">
    <property type="entry name" value="KR_dom"/>
</dbReference>
<dbReference type="SUPFAM" id="SSF51735">
    <property type="entry name" value="NAD(P)-binding Rossmann-fold domains"/>
    <property type="match status" value="1"/>
</dbReference>
<protein>
    <submittedName>
        <fullName evidence="4">Glucose 1-dehydrogenase</fullName>
        <ecNumber evidence="4">1.1.1.47</ecNumber>
    </submittedName>
</protein>
<dbReference type="PANTHER" id="PTHR42760">
    <property type="entry name" value="SHORT-CHAIN DEHYDROGENASES/REDUCTASES FAMILY MEMBER"/>
    <property type="match status" value="1"/>
</dbReference>
<dbReference type="EC" id="1.1.1.47" evidence="4"/>
<accession>A0A7G6E2S4</accession>
<dbReference type="GO" id="GO:0047936">
    <property type="term" value="F:glucose 1-dehydrogenase [NAD(P)+] activity"/>
    <property type="evidence" value="ECO:0007669"/>
    <property type="project" value="UniProtKB-EC"/>
</dbReference>
<dbReference type="KEGG" id="tfr:BR63_08650"/>
<dbReference type="NCBIfam" id="NF005559">
    <property type="entry name" value="PRK07231.1"/>
    <property type="match status" value="1"/>
</dbReference>
<dbReference type="FunFam" id="3.40.50.720:FF:000084">
    <property type="entry name" value="Short-chain dehydrogenase reductase"/>
    <property type="match status" value="1"/>
</dbReference>